<accession>A0ABV7F6U9</accession>
<evidence type="ECO:0000313" key="2">
    <source>
        <dbReference type="EMBL" id="MFC3109512.1"/>
    </source>
</evidence>
<gene>
    <name evidence="2" type="ORF">ACFOFO_16340</name>
</gene>
<comment type="caution">
    <text evidence="2">The sequence shown here is derived from an EMBL/GenBank/DDBJ whole genome shotgun (WGS) entry which is preliminary data.</text>
</comment>
<protein>
    <submittedName>
        <fullName evidence="2">PRTRC system protein A</fullName>
    </submittedName>
</protein>
<dbReference type="EMBL" id="JBHRTP010000052">
    <property type="protein sequence ID" value="MFC3109512.1"/>
    <property type="molecule type" value="Genomic_DNA"/>
</dbReference>
<reference evidence="3" key="1">
    <citation type="journal article" date="2019" name="Int. J. Syst. Evol. Microbiol.">
        <title>The Global Catalogue of Microorganisms (GCM) 10K type strain sequencing project: providing services to taxonomists for standard genome sequencing and annotation.</title>
        <authorList>
            <consortium name="The Broad Institute Genomics Platform"/>
            <consortium name="The Broad Institute Genome Sequencing Center for Infectious Disease"/>
            <person name="Wu L."/>
            <person name="Ma J."/>
        </authorList>
    </citation>
    <scope>NUCLEOTIDE SEQUENCE [LARGE SCALE GENOMIC DNA]</scope>
    <source>
        <strain evidence="3">KCTC 42986</strain>
    </source>
</reference>
<sequence>MPNTPHPMDVLYQSMTPTHMVPVRGEFEPLSEPGQRFLVAKDGLWMEVKTPWLYLCYPLAQQTAVDIPCGALEPSIDFHYGSPPVYLLQRFQHASKDANQHPISAWISWNELTGFRYYELQRDTAADDVAFTDPVLGEGETVAFVLTSRGVGSVSATDNDQIRQQSGVYMAGLFGRCDRSDPEYRYTLHAQGLQLEMGDVFSMLAH</sequence>
<dbReference type="Proteomes" id="UP001595530">
    <property type="component" value="Unassembled WGS sequence"/>
</dbReference>
<keyword evidence="3" id="KW-1185">Reference proteome</keyword>
<dbReference type="InterPro" id="IPR022499">
    <property type="entry name" value="PRTRC_protein-A"/>
</dbReference>
<feature type="domain" description="DUF2016" evidence="1">
    <location>
        <begin position="6"/>
        <end position="78"/>
    </location>
</feature>
<evidence type="ECO:0000259" key="1">
    <source>
        <dbReference type="Pfam" id="PF09436"/>
    </source>
</evidence>
<dbReference type="Pfam" id="PF09436">
    <property type="entry name" value="DUF2016"/>
    <property type="match status" value="1"/>
</dbReference>
<evidence type="ECO:0000313" key="3">
    <source>
        <dbReference type="Proteomes" id="UP001595530"/>
    </source>
</evidence>
<name>A0ABV7F6U9_9BURK</name>
<proteinExistence type="predicted"/>
<dbReference type="RefSeq" id="WP_390329364.1">
    <property type="nucleotide sequence ID" value="NZ_JBHRTP010000052.1"/>
</dbReference>
<dbReference type="NCBIfam" id="TIGR03735">
    <property type="entry name" value="PRTRC_A"/>
    <property type="match status" value="1"/>
</dbReference>
<organism evidence="2 3">
    <name type="scientific">Undibacterium arcticum</name>
    <dbReference type="NCBI Taxonomy" id="1762892"/>
    <lineage>
        <taxon>Bacteria</taxon>
        <taxon>Pseudomonadati</taxon>
        <taxon>Pseudomonadota</taxon>
        <taxon>Betaproteobacteria</taxon>
        <taxon>Burkholderiales</taxon>
        <taxon>Oxalobacteraceae</taxon>
        <taxon>Undibacterium</taxon>
    </lineage>
</organism>
<dbReference type="InterPro" id="IPR018560">
    <property type="entry name" value="DUF2016"/>
</dbReference>